<name>A0AC35TKG2_9BILA</name>
<protein>
    <submittedName>
        <fullName evidence="2">MFS domain-containing protein</fullName>
    </submittedName>
</protein>
<reference evidence="2" key="1">
    <citation type="submission" date="2016-11" db="UniProtKB">
        <authorList>
            <consortium name="WormBaseParasite"/>
        </authorList>
    </citation>
    <scope>IDENTIFICATION</scope>
    <source>
        <strain evidence="2">KR3021</strain>
    </source>
</reference>
<evidence type="ECO:0000313" key="1">
    <source>
        <dbReference type="Proteomes" id="UP000095286"/>
    </source>
</evidence>
<dbReference type="Proteomes" id="UP000095286">
    <property type="component" value="Unplaced"/>
</dbReference>
<proteinExistence type="predicted"/>
<accession>A0AC35TKG2</accession>
<organism evidence="1 2">
    <name type="scientific">Rhabditophanes sp. KR3021</name>
    <dbReference type="NCBI Taxonomy" id="114890"/>
    <lineage>
        <taxon>Eukaryota</taxon>
        <taxon>Metazoa</taxon>
        <taxon>Ecdysozoa</taxon>
        <taxon>Nematoda</taxon>
        <taxon>Chromadorea</taxon>
        <taxon>Rhabditida</taxon>
        <taxon>Tylenchina</taxon>
        <taxon>Panagrolaimomorpha</taxon>
        <taxon>Strongyloidoidea</taxon>
        <taxon>Alloionematidae</taxon>
        <taxon>Rhabditophanes</taxon>
    </lineage>
</organism>
<sequence length="484" mass="54906">MPTDHDKCNSRYNGSLLIIMTVICLYASTTSLFFPITKSLIFKKVCLQKGFTNCSIDNKEMGKNIEIQTETNIIFMYAGVIFSGLAIFSSIGIGKLSDDFSRKYALIVPFVGLIFSDLFLIKLSGDMNAHNQSLFIVSEIVFGIFGGYMSIFACAFSYVSQATEFDLNKRSKYISYLEGSIGLGSALGFLAGTYFDKIDYNYMHVYMIILGMHFIGMFLLTFVKDMVPEEDRFNTTSILNETFVERIHERFTGWKSTFWDEDNKFNKTLLYLSIAFGLSFLALMGSSRIMFFYFKHKFEWDTIEYSRFKFPMQIVATFFALCVYPVLKNTDIKDSTLALVGLVARAFGRILLAIAWDDKVIYALIVMEAFNKFAPSGMRAMMAQTVYTTELGRLFSLISVVEAIGNLLSSFIFHTIFPYTLTFMPELSFLIMATLCIPAVILVVLADEGIQVLSMKRQSRSHKMFPQLLVKVDSNKQTGDEDSI</sequence>
<evidence type="ECO:0000313" key="2">
    <source>
        <dbReference type="WBParaSite" id="RSKR_0000156250.1"/>
    </source>
</evidence>
<dbReference type="WBParaSite" id="RSKR_0000156250.1">
    <property type="protein sequence ID" value="RSKR_0000156250.1"/>
    <property type="gene ID" value="RSKR_0000156250"/>
</dbReference>